<dbReference type="Proteomes" id="UP000596660">
    <property type="component" value="Unplaced"/>
</dbReference>
<reference evidence="1" key="2">
    <citation type="submission" date="2021-03" db="UniProtKB">
        <authorList>
            <consortium name="EnsemblPlants"/>
        </authorList>
    </citation>
    <scope>IDENTIFICATION</scope>
</reference>
<proteinExistence type="predicted"/>
<keyword evidence="2" id="KW-1185">Reference proteome</keyword>
<organism evidence="1 2">
    <name type="scientific">Chenopodium quinoa</name>
    <name type="common">Quinoa</name>
    <dbReference type="NCBI Taxonomy" id="63459"/>
    <lineage>
        <taxon>Eukaryota</taxon>
        <taxon>Viridiplantae</taxon>
        <taxon>Streptophyta</taxon>
        <taxon>Embryophyta</taxon>
        <taxon>Tracheophyta</taxon>
        <taxon>Spermatophyta</taxon>
        <taxon>Magnoliopsida</taxon>
        <taxon>eudicotyledons</taxon>
        <taxon>Gunneridae</taxon>
        <taxon>Pentapetalae</taxon>
        <taxon>Caryophyllales</taxon>
        <taxon>Chenopodiaceae</taxon>
        <taxon>Chenopodioideae</taxon>
        <taxon>Atripliceae</taxon>
        <taxon>Chenopodium</taxon>
    </lineage>
</organism>
<protein>
    <submittedName>
        <fullName evidence="1">Uncharacterized protein</fullName>
    </submittedName>
</protein>
<sequence length="80" mass="9770">MGKKKSPTAYYRSEIFIHLVHTDAANIFVEEDEAVREFKEKQIHREEDEDLREFKEMKHALVSEDIWDEIWRAAFKKWFP</sequence>
<evidence type="ECO:0000313" key="2">
    <source>
        <dbReference type="Proteomes" id="UP000596660"/>
    </source>
</evidence>
<dbReference type="EnsemblPlants" id="AUR62002946-RA">
    <property type="protein sequence ID" value="AUR62002946-RA:cds"/>
    <property type="gene ID" value="AUR62002946"/>
</dbReference>
<dbReference type="AlphaFoldDB" id="A0A803KV88"/>
<name>A0A803KV88_CHEQI</name>
<dbReference type="Gramene" id="AUR62002946-RA">
    <property type="protein sequence ID" value="AUR62002946-RA:cds"/>
    <property type="gene ID" value="AUR62002946"/>
</dbReference>
<accession>A0A803KV88</accession>
<reference evidence="1" key="1">
    <citation type="journal article" date="2017" name="Nature">
        <title>The genome of Chenopodium quinoa.</title>
        <authorList>
            <person name="Jarvis D.E."/>
            <person name="Ho Y.S."/>
            <person name="Lightfoot D.J."/>
            <person name="Schmoeckel S.M."/>
            <person name="Li B."/>
            <person name="Borm T.J.A."/>
            <person name="Ohyanagi H."/>
            <person name="Mineta K."/>
            <person name="Michell C.T."/>
            <person name="Saber N."/>
            <person name="Kharbatia N.M."/>
            <person name="Rupper R.R."/>
            <person name="Sharp A.R."/>
            <person name="Dally N."/>
            <person name="Boughton B.A."/>
            <person name="Woo Y.H."/>
            <person name="Gao G."/>
            <person name="Schijlen E.G.W.M."/>
            <person name="Guo X."/>
            <person name="Momin A.A."/>
            <person name="Negrao S."/>
            <person name="Al-Babili S."/>
            <person name="Gehring C."/>
            <person name="Roessner U."/>
            <person name="Jung C."/>
            <person name="Murphy K."/>
            <person name="Arold S.T."/>
            <person name="Gojobori T."/>
            <person name="van der Linden C.G."/>
            <person name="van Loo E.N."/>
            <person name="Jellen E.N."/>
            <person name="Maughan P.J."/>
            <person name="Tester M."/>
        </authorList>
    </citation>
    <scope>NUCLEOTIDE SEQUENCE [LARGE SCALE GENOMIC DNA]</scope>
    <source>
        <strain evidence="1">cv. PI 614886</strain>
    </source>
</reference>
<evidence type="ECO:0000313" key="1">
    <source>
        <dbReference type="EnsemblPlants" id="AUR62002946-RA:cds"/>
    </source>
</evidence>